<dbReference type="Gene3D" id="3.90.190.10">
    <property type="entry name" value="Protein tyrosine phosphatase superfamily"/>
    <property type="match status" value="1"/>
</dbReference>
<feature type="compositionally biased region" description="Basic residues" evidence="7">
    <location>
        <begin position="733"/>
        <end position="759"/>
    </location>
</feature>
<feature type="compositionally biased region" description="Basic residues" evidence="7">
    <location>
        <begin position="853"/>
        <end position="885"/>
    </location>
</feature>
<keyword evidence="2" id="KW-0285">Flavoprotein</keyword>
<gene>
    <name evidence="9" type="ordered locus">BURPS1710b_2303</name>
</gene>
<evidence type="ECO:0000256" key="6">
    <source>
        <dbReference type="ARBA" id="ARBA00023002"/>
    </source>
</evidence>
<feature type="compositionally biased region" description="Basic residues" evidence="7">
    <location>
        <begin position="778"/>
        <end position="791"/>
    </location>
</feature>
<accession>Q3JRV6</accession>
<feature type="compositionally biased region" description="Basic and acidic residues" evidence="7">
    <location>
        <begin position="711"/>
        <end position="726"/>
    </location>
</feature>
<dbReference type="CDD" id="cd14503">
    <property type="entry name" value="PTP-bact"/>
    <property type="match status" value="1"/>
</dbReference>
<comment type="cofactor">
    <cofactor evidence="1">
        <name>FAD</name>
        <dbReference type="ChEBI" id="CHEBI:57692"/>
    </cofactor>
</comment>
<protein>
    <recommendedName>
        <fullName evidence="8">Beta-lactamase hydrolase-like protein phosphatase-like domain-containing protein</fullName>
    </recommendedName>
</protein>
<evidence type="ECO:0000256" key="2">
    <source>
        <dbReference type="ARBA" id="ARBA00022630"/>
    </source>
</evidence>
<dbReference type="SUPFAM" id="SSF51905">
    <property type="entry name" value="FAD/NAD(P)-binding domain"/>
    <property type="match status" value="1"/>
</dbReference>
<dbReference type="NCBIfam" id="TIGR01244">
    <property type="entry name" value="TIGR01244 family sulfur transferase"/>
    <property type="match status" value="1"/>
</dbReference>
<evidence type="ECO:0000256" key="7">
    <source>
        <dbReference type="SAM" id="MobiDB-lite"/>
    </source>
</evidence>
<feature type="region of interest" description="Disordered" evidence="7">
    <location>
        <begin position="821"/>
        <end position="937"/>
    </location>
</feature>
<feature type="region of interest" description="Disordered" evidence="7">
    <location>
        <begin position="84"/>
        <end position="129"/>
    </location>
</feature>
<feature type="region of interest" description="Disordered" evidence="7">
    <location>
        <begin position="656"/>
        <end position="791"/>
    </location>
</feature>
<dbReference type="InterPro" id="IPR005939">
    <property type="entry name" value="BLH_phosphatase-like"/>
</dbReference>
<dbReference type="FunFam" id="3.50.50.60:FF:000034">
    <property type="entry name" value="sulfide:quinone oxidoreductase, mitochondrial"/>
    <property type="match status" value="1"/>
</dbReference>
<feature type="compositionally biased region" description="Low complexity" evidence="7">
    <location>
        <begin position="890"/>
        <end position="907"/>
    </location>
</feature>
<feature type="domain" description="Beta-lactamase hydrolase-like protein phosphatase-like" evidence="8">
    <location>
        <begin position="943"/>
        <end position="1050"/>
    </location>
</feature>
<evidence type="ECO:0000256" key="1">
    <source>
        <dbReference type="ARBA" id="ARBA00001974"/>
    </source>
</evidence>
<feature type="compositionally biased region" description="Basic and acidic residues" evidence="7">
    <location>
        <begin position="116"/>
        <end position="129"/>
    </location>
</feature>
<keyword evidence="6" id="KW-0560">Oxidoreductase</keyword>
<dbReference type="InterPro" id="IPR036188">
    <property type="entry name" value="FAD/NAD-bd_sf"/>
</dbReference>
<feature type="compositionally biased region" description="Basic and acidic residues" evidence="7">
    <location>
        <begin position="913"/>
        <end position="924"/>
    </location>
</feature>
<dbReference type="Pfam" id="PF04273">
    <property type="entry name" value="BLH_phosphatase"/>
    <property type="match status" value="1"/>
</dbReference>
<name>Q3JRV6_BURP1</name>
<feature type="compositionally biased region" description="Basic and acidic residues" evidence="7">
    <location>
        <begin position="843"/>
        <end position="852"/>
    </location>
</feature>
<evidence type="ECO:0000259" key="8">
    <source>
        <dbReference type="Pfam" id="PF04273"/>
    </source>
</evidence>
<dbReference type="AntiFam" id="ANF00077">
    <property type="entry name" value="Shadow ORF (opposite AtoC)"/>
</dbReference>
<keyword evidence="3" id="KW-0874">Quinone</keyword>
<dbReference type="EMBL" id="CP000124">
    <property type="protein sequence ID" value="ABA47555.1"/>
    <property type="molecule type" value="Genomic_DNA"/>
</dbReference>
<proteinExistence type="predicted"/>
<dbReference type="AntiFam" id="ANF00203">
    <property type="entry name" value="Shadow ORF (opposite algB)"/>
</dbReference>
<feature type="compositionally biased region" description="Low complexity" evidence="7">
    <location>
        <begin position="38"/>
        <end position="56"/>
    </location>
</feature>
<evidence type="ECO:0000313" key="10">
    <source>
        <dbReference type="Proteomes" id="UP000002700"/>
    </source>
</evidence>
<dbReference type="GO" id="GO:0070221">
    <property type="term" value="P:sulfide oxidation, using sulfide:quinone oxidoreductase"/>
    <property type="evidence" value="ECO:0007669"/>
    <property type="project" value="TreeGrafter"/>
</dbReference>
<evidence type="ECO:0000256" key="5">
    <source>
        <dbReference type="ARBA" id="ARBA00022946"/>
    </source>
</evidence>
<dbReference type="Gene3D" id="3.50.50.60">
    <property type="entry name" value="FAD/NAD(P)-binding domain"/>
    <property type="match status" value="2"/>
</dbReference>
<dbReference type="PANTHER" id="PTHR10632:SF2">
    <property type="entry name" value="SULFIDE:QUINONE OXIDOREDUCTASE, MITOCHONDRIAL"/>
    <property type="match status" value="1"/>
</dbReference>
<dbReference type="GO" id="GO:0071949">
    <property type="term" value="F:FAD binding"/>
    <property type="evidence" value="ECO:0007669"/>
    <property type="project" value="TreeGrafter"/>
</dbReference>
<dbReference type="InterPro" id="IPR015904">
    <property type="entry name" value="Sulphide_quinone_reductase"/>
</dbReference>
<dbReference type="Proteomes" id="UP000002700">
    <property type="component" value="Chromosome I"/>
</dbReference>
<sequence>MYAENYRNTIIFDCKNLIICRNSCMFPQAARATRRASRALPPQTSAAPASFAPSSSISPVFPSRRPLVHAIHARRTARRPLAVVRPRLTGQASRLPRRDPQRAQPPVQRALAHPDTLGERAPRAAERARDSRELVVGQLRRRARLDARAARHLVGQVLDADHAVVGEQARAIEHVAQLADIARPRVRLEPRERIGRHDEMLPGNRPERRDPAQDRVDEERHVARALAHRGQRNRIRADPVVQIRPEAAVADHRLQRFVGRRDEAEIRAQRLDAAHPPERARFDEAQQLHLHRQRHVADLVEKQRAALRGLDEAGLARARAGERAFLVAEQLAFEQRLGNPRAIDDDERPHRTRARLVQRTREQLLARARFAEQQHGQHRRRDPLQRGQRRVERVRAADEPLAARLRRRAAHGRQPLDVCDHRAARIEDRPQLDIDVLGPARRVMDVQHAVQAARFARLLHRAMLARLVARHVVVMRDLVAAPPDVRLAGDAELPLIRGVRREDPVRRIEHDHRLRILLEVRHEHAHVGRRNGNDRNGVALIHAWSSGCAARGRVGCQFCHSTAILGSQAGRISPPRRRAMRDGGTKHDLNQVPVLADRQCCQLGTVLVRMNAISTNGLQEKPRDNSVHDDGRRLFRPGDMHDQLFAVRFRQRRMRADRQRARLRPEIRPHAHRERGPVDRARRGARRARALAARDARARRPSVGRAVPENAGRRRDRDRPPRDARAGRVRQAVQRRPRVRARRQPVRPPARRRRHARARRALDPRDAYAGPHAGVHDLRRHRSACGARRARRGRVRRRYAVHARLRHRALRLPRRRRALAVPVDPQGAEPAARDAPVHVPRLSAERPRDPVREHRRRRVARERAHPRRRHRGRFRRDAHRARRDARHAGADAALGAGQHARGPPARARGQRRALPEDPARRDLSPRPAFPNDARHTTTPIMEIRKLTDTLSVSPQLVAADLPAIAQAGFRAIICNRPDGEGPDQPTVAEIDAAAQRFGIAVHYLPVDSGKATDAQGEQFGVLLDTLASPVLAYCRTGMRSATLWGLSQAGLRPLNDIVATGRAAGYDLAALGRRIMQRSQSATAQTVEASHDIVIVGAGAAGIAVASSLLAREPSLDIAVVDPADTHYYQPGWTMVGAGVFQPGTTARRMAAVLPRGVHWIKAAVAAFEPDTHTVVLDGCRLVRYRQLVVCPGLKLDWHGIEGLPETLGRNGVTSNYRYDLAPYTWQLVRAFAGRRALFTQPPMPIKCAGAPQKAMYLSADHWRRTNRLDAIDIEFFNAGAALFGVAEYVPALMEYVKRYGIALNFGHNLIAIDGERKRATFARALPEGGTETLTREFDMIHVVPPQKAPDFVRASPLADAAGWIDVDPATLRHRRHADVFALGDVTNTTNAKTAAAARKQAPVVAHNVLAALGKAQGDAAYDGYGSCPLTVERGKIVLAEFLYGGKLAPTFPAWLIDGKRPSRLAWLLKERLLPPLYWQAMLKGREWLAKPEIVG</sequence>
<evidence type="ECO:0000313" key="9">
    <source>
        <dbReference type="EMBL" id="ABA47555.1"/>
    </source>
</evidence>
<dbReference type="InterPro" id="IPR029021">
    <property type="entry name" value="Prot-tyrosine_phosphatase-like"/>
</dbReference>
<dbReference type="GO" id="GO:0070224">
    <property type="term" value="F:sulfide:quinone oxidoreductase activity"/>
    <property type="evidence" value="ECO:0007669"/>
    <property type="project" value="TreeGrafter"/>
</dbReference>
<feature type="region of interest" description="Disordered" evidence="7">
    <location>
        <begin position="197"/>
        <end position="216"/>
    </location>
</feature>
<evidence type="ECO:0000256" key="3">
    <source>
        <dbReference type="ARBA" id="ARBA00022719"/>
    </source>
</evidence>
<evidence type="ECO:0000256" key="4">
    <source>
        <dbReference type="ARBA" id="ARBA00022827"/>
    </source>
</evidence>
<dbReference type="SUPFAM" id="SSF52799">
    <property type="entry name" value="(Phosphotyrosine protein) phosphatases II"/>
    <property type="match status" value="1"/>
</dbReference>
<feature type="region of interest" description="Disordered" evidence="7">
    <location>
        <begin position="36"/>
        <end position="56"/>
    </location>
</feature>
<reference evidence="9 10" key="1">
    <citation type="submission" date="2005-09" db="EMBL/GenBank/DDBJ databases">
        <authorList>
            <person name="Woods D.E."/>
            <person name="Nierman W.C."/>
        </authorList>
    </citation>
    <scope>NUCLEOTIDE SEQUENCE [LARGE SCALE GENOMIC DNA]</scope>
    <source>
        <strain evidence="9 10">1710b</strain>
    </source>
</reference>
<dbReference type="HOGENOM" id="CLU_248886_0_0_4"/>
<keyword evidence="5" id="KW-0809">Transit peptide</keyword>
<dbReference type="KEGG" id="bpm:BURPS1710b_2303"/>
<organism evidence="9 10">
    <name type="scientific">Burkholderia pseudomallei (strain 1710b)</name>
    <dbReference type="NCBI Taxonomy" id="320372"/>
    <lineage>
        <taxon>Bacteria</taxon>
        <taxon>Pseudomonadati</taxon>
        <taxon>Pseudomonadota</taxon>
        <taxon>Betaproteobacteria</taxon>
        <taxon>Burkholderiales</taxon>
        <taxon>Burkholderiaceae</taxon>
        <taxon>Burkholderia</taxon>
        <taxon>pseudomallei group</taxon>
    </lineage>
</organism>
<dbReference type="GO" id="GO:0016787">
    <property type="term" value="F:hydrolase activity"/>
    <property type="evidence" value="ECO:0007669"/>
    <property type="project" value="InterPro"/>
</dbReference>
<feature type="compositionally biased region" description="Basic and acidic residues" evidence="7">
    <location>
        <begin position="656"/>
        <end position="682"/>
    </location>
</feature>
<keyword evidence="4" id="KW-0274">FAD</keyword>
<dbReference type="GO" id="GO:0048038">
    <property type="term" value="F:quinone binding"/>
    <property type="evidence" value="ECO:0007669"/>
    <property type="project" value="UniProtKB-KW"/>
</dbReference>
<dbReference type="EnsemblBacteria" id="ABA47555">
    <property type="protein sequence ID" value="ABA47555"/>
    <property type="gene ID" value="BURPS1710b_2303"/>
</dbReference>
<feature type="region of interest" description="Disordered" evidence="7">
    <location>
        <begin position="370"/>
        <end position="395"/>
    </location>
</feature>
<dbReference type="PANTHER" id="PTHR10632">
    <property type="entry name" value="SULFIDE:QUINONE OXIDOREDUCTASE"/>
    <property type="match status" value="1"/>
</dbReference>